<dbReference type="EMBL" id="CP104064">
    <property type="protein sequence ID" value="WAH35301.1"/>
    <property type="molecule type" value="Genomic_DNA"/>
</dbReference>
<dbReference type="InterPro" id="IPR001958">
    <property type="entry name" value="Tet-R_TetA/multi-R_MdtG-like"/>
</dbReference>
<evidence type="ECO:0000256" key="1">
    <source>
        <dbReference type="ARBA" id="ARBA00004651"/>
    </source>
</evidence>
<dbReference type="InterPro" id="IPR050189">
    <property type="entry name" value="MFS_Efflux_Transporters"/>
</dbReference>
<feature type="transmembrane region" description="Helical" evidence="8">
    <location>
        <begin position="131"/>
        <end position="150"/>
    </location>
</feature>
<evidence type="ECO:0000256" key="2">
    <source>
        <dbReference type="ARBA" id="ARBA00007520"/>
    </source>
</evidence>
<evidence type="ECO:0000256" key="7">
    <source>
        <dbReference type="ARBA" id="ARBA00023136"/>
    </source>
</evidence>
<dbReference type="Pfam" id="PF07690">
    <property type="entry name" value="MFS_1"/>
    <property type="match status" value="1"/>
</dbReference>
<keyword evidence="11" id="KW-1185">Reference proteome</keyword>
<comment type="subcellular location">
    <subcellularLocation>
        <location evidence="1">Cell membrane</location>
        <topology evidence="1">Multi-pass membrane protein</topology>
    </subcellularLocation>
</comment>
<dbReference type="InterPro" id="IPR036259">
    <property type="entry name" value="MFS_trans_sf"/>
</dbReference>
<gene>
    <name evidence="10" type="ORF">NZD86_13390</name>
</gene>
<evidence type="ECO:0000256" key="5">
    <source>
        <dbReference type="ARBA" id="ARBA00022692"/>
    </source>
</evidence>
<evidence type="ECO:0000256" key="6">
    <source>
        <dbReference type="ARBA" id="ARBA00022989"/>
    </source>
</evidence>
<sequence length="399" mass="42541">MERRSWLFILLFASIVAMLPNSILFPAESVLASHLHQPLNFIGWMITLYAAAYVLSTPVLGIISDFLGRRSVLTLGLILFAIGGTVPVWTGDPLLILVGRAVMGVGSAGIQPMVDSMIGDIYPPGKGRRQAFAYFGAAIAVAEALVPFLGGSVASVWWKGVFILYGTALVSAALCLRLNVQRQLDGGAEKLTVSSYALSMRVAMKRPGLALTVVGAMVFGVVYFGVCALLPMVPTGGHSSFSNGLLFLPLGILWISVSACFARWSQVRNLHRLIGAGTLLLAGATLLLAHAHSYPVVYLTSACWGIGSAILCTLFTWVVNDESPDAVRGAMNGIYNAAYVLGFSIGAPLFLQLSDRFGLTRAVDIGVTILVVLAPILYFAYRFGLHQRAATRTTVTKAS</sequence>
<proteinExistence type="inferred from homology"/>
<keyword evidence="4" id="KW-1003">Cell membrane</keyword>
<feature type="transmembrane region" description="Helical" evidence="8">
    <location>
        <begin position="244"/>
        <end position="261"/>
    </location>
</feature>
<dbReference type="InterPro" id="IPR011701">
    <property type="entry name" value="MFS"/>
</dbReference>
<dbReference type="PANTHER" id="PTHR43124:SF3">
    <property type="entry name" value="CHLORAMPHENICOL EFFLUX PUMP RV0191"/>
    <property type="match status" value="1"/>
</dbReference>
<keyword evidence="5 8" id="KW-0812">Transmembrane</keyword>
<evidence type="ECO:0000313" key="11">
    <source>
        <dbReference type="Proteomes" id="UP001164803"/>
    </source>
</evidence>
<dbReference type="InterPro" id="IPR005829">
    <property type="entry name" value="Sugar_transporter_CS"/>
</dbReference>
<dbReference type="PROSITE" id="PS50850">
    <property type="entry name" value="MFS"/>
    <property type="match status" value="1"/>
</dbReference>
<accession>A0ABY6YYV0</accession>
<evidence type="ECO:0000256" key="3">
    <source>
        <dbReference type="ARBA" id="ARBA00022448"/>
    </source>
</evidence>
<keyword evidence="3" id="KW-0813">Transport</keyword>
<organism evidence="10 11">
    <name type="scientific">Alicyclobacillus dauci</name>
    <dbReference type="NCBI Taxonomy" id="1475485"/>
    <lineage>
        <taxon>Bacteria</taxon>
        <taxon>Bacillati</taxon>
        <taxon>Bacillota</taxon>
        <taxon>Bacilli</taxon>
        <taxon>Bacillales</taxon>
        <taxon>Alicyclobacillaceae</taxon>
        <taxon>Alicyclobacillus</taxon>
    </lineage>
</organism>
<name>A0ABY6YYV0_9BACL</name>
<feature type="transmembrane region" description="Helical" evidence="8">
    <location>
        <begin position="209"/>
        <end position="232"/>
    </location>
</feature>
<comment type="similarity">
    <text evidence="2">Belongs to the major facilitator superfamily. TCR/Tet family.</text>
</comment>
<keyword evidence="6 8" id="KW-1133">Transmembrane helix</keyword>
<feature type="transmembrane region" description="Helical" evidence="8">
    <location>
        <begin position="273"/>
        <end position="291"/>
    </location>
</feature>
<feature type="transmembrane region" description="Helical" evidence="8">
    <location>
        <begin position="94"/>
        <end position="110"/>
    </location>
</feature>
<reference evidence="10" key="1">
    <citation type="submission" date="2022-08" db="EMBL/GenBank/DDBJ databases">
        <title>Alicyclobacillus dauci DSM2870, complete genome.</title>
        <authorList>
            <person name="Wang Q."/>
            <person name="Cai R."/>
            <person name="Wang Z."/>
        </authorList>
    </citation>
    <scope>NUCLEOTIDE SEQUENCE</scope>
    <source>
        <strain evidence="10">DSM 28700</strain>
    </source>
</reference>
<feature type="transmembrane region" description="Helical" evidence="8">
    <location>
        <begin position="42"/>
        <end position="63"/>
    </location>
</feature>
<feature type="transmembrane region" description="Helical" evidence="8">
    <location>
        <begin position="363"/>
        <end position="381"/>
    </location>
</feature>
<dbReference type="SUPFAM" id="SSF103473">
    <property type="entry name" value="MFS general substrate transporter"/>
    <property type="match status" value="1"/>
</dbReference>
<dbReference type="RefSeq" id="WP_268042404.1">
    <property type="nucleotide sequence ID" value="NZ_CP104064.1"/>
</dbReference>
<feature type="domain" description="Major facilitator superfamily (MFS) profile" evidence="9">
    <location>
        <begin position="6"/>
        <end position="392"/>
    </location>
</feature>
<protein>
    <submittedName>
        <fullName evidence="10">MFS transporter</fullName>
    </submittedName>
</protein>
<feature type="transmembrane region" description="Helical" evidence="8">
    <location>
        <begin position="297"/>
        <end position="320"/>
    </location>
</feature>
<dbReference type="Proteomes" id="UP001164803">
    <property type="component" value="Chromosome"/>
</dbReference>
<dbReference type="InterPro" id="IPR020846">
    <property type="entry name" value="MFS_dom"/>
</dbReference>
<feature type="transmembrane region" description="Helical" evidence="8">
    <location>
        <begin position="332"/>
        <end position="351"/>
    </location>
</feature>
<dbReference type="PROSITE" id="PS00216">
    <property type="entry name" value="SUGAR_TRANSPORT_1"/>
    <property type="match status" value="1"/>
</dbReference>
<keyword evidence="7 8" id="KW-0472">Membrane</keyword>
<feature type="transmembrane region" description="Helical" evidence="8">
    <location>
        <begin position="156"/>
        <end position="176"/>
    </location>
</feature>
<evidence type="ECO:0000313" key="10">
    <source>
        <dbReference type="EMBL" id="WAH35301.1"/>
    </source>
</evidence>
<evidence type="ECO:0000256" key="4">
    <source>
        <dbReference type="ARBA" id="ARBA00022475"/>
    </source>
</evidence>
<evidence type="ECO:0000259" key="9">
    <source>
        <dbReference type="PROSITE" id="PS50850"/>
    </source>
</evidence>
<dbReference type="Gene3D" id="1.20.1250.20">
    <property type="entry name" value="MFS general substrate transporter like domains"/>
    <property type="match status" value="1"/>
</dbReference>
<dbReference type="PRINTS" id="PR01035">
    <property type="entry name" value="TCRTETA"/>
</dbReference>
<evidence type="ECO:0000256" key="8">
    <source>
        <dbReference type="SAM" id="Phobius"/>
    </source>
</evidence>
<feature type="transmembrane region" description="Helical" evidence="8">
    <location>
        <begin position="70"/>
        <end position="88"/>
    </location>
</feature>
<dbReference type="PANTHER" id="PTHR43124">
    <property type="entry name" value="PURINE EFFLUX PUMP PBUE"/>
    <property type="match status" value="1"/>
</dbReference>